<gene>
    <name evidence="5" type="ORF">SAMN05892877_10266</name>
</gene>
<dbReference type="SUPFAM" id="SSF53335">
    <property type="entry name" value="S-adenosyl-L-methionine-dependent methyltransferases"/>
    <property type="match status" value="1"/>
</dbReference>
<evidence type="ECO:0000256" key="2">
    <source>
        <dbReference type="ARBA" id="ARBA00022679"/>
    </source>
</evidence>
<feature type="domain" description="Methyltransferase type 11" evidence="4">
    <location>
        <begin position="65"/>
        <end position="161"/>
    </location>
</feature>
<dbReference type="PANTHER" id="PTHR43464">
    <property type="entry name" value="METHYLTRANSFERASE"/>
    <property type="match status" value="1"/>
</dbReference>
<keyword evidence="3" id="KW-0949">S-adenosyl-L-methionine</keyword>
<dbReference type="Pfam" id="PF08241">
    <property type="entry name" value="Methyltransf_11"/>
    <property type="match status" value="1"/>
</dbReference>
<protein>
    <submittedName>
        <fullName evidence="5">Methyltransferase family protein</fullName>
    </submittedName>
</protein>
<evidence type="ECO:0000313" key="6">
    <source>
        <dbReference type="Proteomes" id="UP000219167"/>
    </source>
</evidence>
<keyword evidence="1 5" id="KW-0489">Methyltransferase</keyword>
<dbReference type="EMBL" id="OBQD01000002">
    <property type="protein sequence ID" value="SOC35730.1"/>
    <property type="molecule type" value="Genomic_DNA"/>
</dbReference>
<evidence type="ECO:0000259" key="4">
    <source>
        <dbReference type="Pfam" id="PF08241"/>
    </source>
</evidence>
<dbReference type="RefSeq" id="WP_176526631.1">
    <property type="nucleotide sequence ID" value="NZ_OBQD01000002.1"/>
</dbReference>
<dbReference type="Proteomes" id="UP000219167">
    <property type="component" value="Unassembled WGS sequence"/>
</dbReference>
<keyword evidence="6" id="KW-1185">Reference proteome</keyword>
<reference evidence="5 6" key="1">
    <citation type="submission" date="2017-08" db="EMBL/GenBank/DDBJ databases">
        <authorList>
            <person name="de Groot N.N."/>
        </authorList>
    </citation>
    <scope>NUCLEOTIDE SEQUENCE [LARGE SCALE GENOMIC DNA]</scope>
    <source>
        <strain evidence="5 6">JC85</strain>
    </source>
</reference>
<evidence type="ECO:0000256" key="1">
    <source>
        <dbReference type="ARBA" id="ARBA00022603"/>
    </source>
</evidence>
<keyword evidence="2 5" id="KW-0808">Transferase</keyword>
<accession>A0A285U194</accession>
<dbReference type="GO" id="GO:0008757">
    <property type="term" value="F:S-adenosylmethionine-dependent methyltransferase activity"/>
    <property type="evidence" value="ECO:0007669"/>
    <property type="project" value="InterPro"/>
</dbReference>
<dbReference type="GO" id="GO:0032259">
    <property type="term" value="P:methylation"/>
    <property type="evidence" value="ECO:0007669"/>
    <property type="project" value="UniProtKB-KW"/>
</dbReference>
<dbReference type="InterPro" id="IPR029063">
    <property type="entry name" value="SAM-dependent_MTases_sf"/>
</dbReference>
<name>A0A285U194_9HYPH</name>
<evidence type="ECO:0000256" key="3">
    <source>
        <dbReference type="ARBA" id="ARBA00022691"/>
    </source>
</evidence>
<dbReference type="PANTHER" id="PTHR43464:SF19">
    <property type="entry name" value="UBIQUINONE BIOSYNTHESIS O-METHYLTRANSFERASE, MITOCHONDRIAL"/>
    <property type="match status" value="1"/>
</dbReference>
<dbReference type="Gene3D" id="3.40.50.150">
    <property type="entry name" value="Vaccinia Virus protein VP39"/>
    <property type="match status" value="1"/>
</dbReference>
<dbReference type="CDD" id="cd02440">
    <property type="entry name" value="AdoMet_MTases"/>
    <property type="match status" value="1"/>
</dbReference>
<dbReference type="AlphaFoldDB" id="A0A285U194"/>
<sequence length="271" mass="29677">MTIPDREADFWDKVVERSAADEQALRILPDDLCDPAVPWFKHLDLDCFVAAVLAHIDPKPGMRILDLGCGRGFLSVALAHRGAVVEGVDISPRSIGYSIRRAETSGVSDRTTFTVMDCKDLTFEDESFDAVCGGFVLHHLDLENAARGVGRVLKPGGKAAFIETMGLNPLLMLARATLPGRLSIQKESSDDEYPLDHARLAKLQASFPGRVRTSFPQIVFLRMGGYLPFLDNRWGIGLMTGLDHLIARAPALGSLSYYGLVTMDRGSKTEC</sequence>
<proteinExistence type="predicted"/>
<dbReference type="InterPro" id="IPR013216">
    <property type="entry name" value="Methyltransf_11"/>
</dbReference>
<organism evidence="5 6">
    <name type="scientific">Rhizobium subbaraonis</name>
    <dbReference type="NCBI Taxonomy" id="908946"/>
    <lineage>
        <taxon>Bacteria</taxon>
        <taxon>Pseudomonadati</taxon>
        <taxon>Pseudomonadota</taxon>
        <taxon>Alphaproteobacteria</taxon>
        <taxon>Hyphomicrobiales</taxon>
        <taxon>Rhizobiaceae</taxon>
        <taxon>Rhizobium/Agrobacterium group</taxon>
        <taxon>Rhizobium</taxon>
    </lineage>
</organism>
<evidence type="ECO:0000313" key="5">
    <source>
        <dbReference type="EMBL" id="SOC35730.1"/>
    </source>
</evidence>